<dbReference type="RefSeq" id="WP_181501437.1">
    <property type="nucleotide sequence ID" value="NZ_JACDUH010000003.1"/>
</dbReference>
<protein>
    <submittedName>
        <fullName evidence="1">Uncharacterized protein</fullName>
    </submittedName>
</protein>
<dbReference type="EMBL" id="JACDUH010000003">
    <property type="protein sequence ID" value="MBA2851611.1"/>
    <property type="molecule type" value="Genomic_DNA"/>
</dbReference>
<accession>A0A7J9NWC1</accession>
<comment type="caution">
    <text evidence="1">The sequence shown here is derived from an EMBL/GenBank/DDBJ whole genome shotgun (WGS) entry which is preliminary data.</text>
</comment>
<gene>
    <name evidence="1" type="ORF">HNP86_001770</name>
</gene>
<name>A0A7J9NWC1_METMI</name>
<evidence type="ECO:0000313" key="1">
    <source>
        <dbReference type="EMBL" id="MBA2851611.1"/>
    </source>
</evidence>
<dbReference type="AlphaFoldDB" id="A0A7J9NWC1"/>
<evidence type="ECO:0000313" key="2">
    <source>
        <dbReference type="Proteomes" id="UP000564425"/>
    </source>
</evidence>
<reference evidence="1 2" key="1">
    <citation type="submission" date="2020-07" db="EMBL/GenBank/DDBJ databases">
        <title>Genomic Encyclopedia of Type Strains, Phase IV (KMG-V): Genome sequencing to study the core and pangenomes of soil and plant-associated prokaryotes.</title>
        <authorList>
            <person name="Whitman W."/>
        </authorList>
    </citation>
    <scope>NUCLEOTIDE SEQUENCE [LARGE SCALE GENOMIC DNA]</scope>
    <source>
        <strain evidence="1 2">A1</strain>
    </source>
</reference>
<sequence length="205" mass="23778">MDLPIIENEETAKHFKRIMANERKAALSKLRSKFRAFHENISIIERACKKAGYELDCKHDGFYLKQPDGVEFNEMVKSQNKTLQCLTHVNRTIKEFNRKYSSGQDKERRNFYVYAISRYELTVGYQFECKFIYADNEVVEKSRGLQAATGVISTLRLPPIGNAVSHYFPAEYASVFEAPTGTTLLEKNIFTDIHEWMVKLGKKLF</sequence>
<organism evidence="1 2">
    <name type="scientific">Methanococcus maripaludis</name>
    <name type="common">Methanococcus deltae</name>
    <dbReference type="NCBI Taxonomy" id="39152"/>
    <lineage>
        <taxon>Archaea</taxon>
        <taxon>Methanobacteriati</taxon>
        <taxon>Methanobacteriota</taxon>
        <taxon>Methanomada group</taxon>
        <taxon>Methanococci</taxon>
        <taxon>Methanococcales</taxon>
        <taxon>Methanococcaceae</taxon>
        <taxon>Methanococcus</taxon>
    </lineage>
</organism>
<dbReference type="Proteomes" id="UP000564425">
    <property type="component" value="Unassembled WGS sequence"/>
</dbReference>
<proteinExistence type="predicted"/>